<protein>
    <recommendedName>
        <fullName evidence="6">Pectin acetylesterase</fullName>
        <ecNumber evidence="6">3.1.1.-</ecNumber>
    </recommendedName>
</protein>
<dbReference type="InterPro" id="IPR004963">
    <property type="entry name" value="PAE/NOTUM"/>
</dbReference>
<evidence type="ECO:0000256" key="6">
    <source>
        <dbReference type="RuleBase" id="RU363114"/>
    </source>
</evidence>
<reference evidence="7 8" key="1">
    <citation type="journal article" date="2023" name="G3 (Bethesda)">
        <title>A chromosome-length genome assembly and annotation of blackberry (Rubus argutus, cv. 'Hillquist').</title>
        <authorList>
            <person name="Bruna T."/>
            <person name="Aryal R."/>
            <person name="Dudchenko O."/>
            <person name="Sargent D.J."/>
            <person name="Mead D."/>
            <person name="Buti M."/>
            <person name="Cavallini A."/>
            <person name="Hytonen T."/>
            <person name="Andres J."/>
            <person name="Pham M."/>
            <person name="Weisz D."/>
            <person name="Mascagni F."/>
            <person name="Usai G."/>
            <person name="Natali L."/>
            <person name="Bassil N."/>
            <person name="Fernandez G.E."/>
            <person name="Lomsadze A."/>
            <person name="Armour M."/>
            <person name="Olukolu B."/>
            <person name="Poorten T."/>
            <person name="Britton C."/>
            <person name="Davik J."/>
            <person name="Ashrafi H."/>
            <person name="Aiden E.L."/>
            <person name="Borodovsky M."/>
            <person name="Worthington M."/>
        </authorList>
    </citation>
    <scope>NUCLEOTIDE SEQUENCE [LARGE SCALE GENOMIC DNA]</scope>
    <source>
        <strain evidence="7">PI 553951</strain>
    </source>
</reference>
<evidence type="ECO:0000256" key="5">
    <source>
        <dbReference type="ARBA" id="ARBA00023316"/>
    </source>
</evidence>
<dbReference type="PANTHER" id="PTHR21562">
    <property type="entry name" value="NOTUM-RELATED"/>
    <property type="match status" value="1"/>
</dbReference>
<evidence type="ECO:0000256" key="4">
    <source>
        <dbReference type="ARBA" id="ARBA00022512"/>
    </source>
</evidence>
<dbReference type="PANTHER" id="PTHR21562:SF5">
    <property type="entry name" value="PECTIN ACETYLESTERASE 12"/>
    <property type="match status" value="1"/>
</dbReference>
<dbReference type="GO" id="GO:0009505">
    <property type="term" value="C:plant-type cell wall"/>
    <property type="evidence" value="ECO:0007669"/>
    <property type="project" value="TreeGrafter"/>
</dbReference>
<keyword evidence="6" id="KW-0378">Hydrolase</keyword>
<comment type="similarity">
    <text evidence="3 6">Belongs to the pectinacetylesterase family.</text>
</comment>
<dbReference type="Pfam" id="PF03283">
    <property type="entry name" value="PAE"/>
    <property type="match status" value="2"/>
</dbReference>
<dbReference type="AlphaFoldDB" id="A0AAW1W5T5"/>
<sequence>MVSLTLIQGADAKGAVCLDGTLPGYYFHRGHGSGKKSWHIHFQGGGWCSNITDCVARKKTQLGSSTYMLPETGFTGILSYKAEENPDFFNWNRVMLPSCDVLLFLGTVKMRLEGCSCHLHLPLEAQLQFRGHRIWLAAMEKLMSLGMRHAKKALISGCSAGGLTSILHCDKFRGLFRRSTEVKCLSDAGFFLDSVDISGEPTFRNFFSGVVRLQGVKENLPHFCTSHLDPTSCFFPQNLLAGIKTRCLYSTQHMIHFSSNSLQILQGFRSQMLHALKPFSKSNRNGMFINSCYAHCQSQFQLTWYADNSTIIGNKTIAKSVGDWYFDRAEVKVVDTSCHHLVPQGAGFI</sequence>
<proteinExistence type="inferred from homology"/>
<comment type="function">
    <text evidence="1 6">Hydrolyzes acetyl esters in homogalacturonan regions of pectin. In type I primary cell wall, galacturonic acid residues of pectin can be acetylated at the O-2 and O-3 positions. Decreasing the degree of acetylation of pectin gels in vitro alters their physical properties.</text>
</comment>
<comment type="caution">
    <text evidence="7">The sequence shown here is derived from an EMBL/GenBank/DDBJ whole genome shotgun (WGS) entry which is preliminary data.</text>
</comment>
<gene>
    <name evidence="7" type="ORF">M0R45_028656</name>
</gene>
<dbReference type="GO" id="GO:0052793">
    <property type="term" value="F:pectin acetylesterase activity"/>
    <property type="evidence" value="ECO:0007669"/>
    <property type="project" value="TreeGrafter"/>
</dbReference>
<keyword evidence="8" id="KW-1185">Reference proteome</keyword>
<comment type="subcellular location">
    <subcellularLocation>
        <location evidence="2 6">Secreted</location>
        <location evidence="2 6">Cell wall</location>
    </subcellularLocation>
</comment>
<dbReference type="EMBL" id="JBEDUW010000006">
    <property type="protein sequence ID" value="KAK9920094.1"/>
    <property type="molecule type" value="Genomic_DNA"/>
</dbReference>
<evidence type="ECO:0000256" key="2">
    <source>
        <dbReference type="ARBA" id="ARBA00004191"/>
    </source>
</evidence>
<dbReference type="Proteomes" id="UP001457282">
    <property type="component" value="Unassembled WGS sequence"/>
</dbReference>
<evidence type="ECO:0000256" key="3">
    <source>
        <dbReference type="ARBA" id="ARBA00005784"/>
    </source>
</evidence>
<keyword evidence="4 6" id="KW-0134">Cell wall</keyword>
<evidence type="ECO:0000313" key="8">
    <source>
        <dbReference type="Proteomes" id="UP001457282"/>
    </source>
</evidence>
<evidence type="ECO:0000313" key="7">
    <source>
        <dbReference type="EMBL" id="KAK9920094.1"/>
    </source>
</evidence>
<keyword evidence="6" id="KW-0964">Secreted</keyword>
<evidence type="ECO:0000256" key="1">
    <source>
        <dbReference type="ARBA" id="ARBA00003534"/>
    </source>
</evidence>
<dbReference type="EC" id="3.1.1.-" evidence="6"/>
<organism evidence="7 8">
    <name type="scientific">Rubus argutus</name>
    <name type="common">Southern blackberry</name>
    <dbReference type="NCBI Taxonomy" id="59490"/>
    <lineage>
        <taxon>Eukaryota</taxon>
        <taxon>Viridiplantae</taxon>
        <taxon>Streptophyta</taxon>
        <taxon>Embryophyta</taxon>
        <taxon>Tracheophyta</taxon>
        <taxon>Spermatophyta</taxon>
        <taxon>Magnoliopsida</taxon>
        <taxon>eudicotyledons</taxon>
        <taxon>Gunneridae</taxon>
        <taxon>Pentapetalae</taxon>
        <taxon>rosids</taxon>
        <taxon>fabids</taxon>
        <taxon>Rosales</taxon>
        <taxon>Rosaceae</taxon>
        <taxon>Rosoideae</taxon>
        <taxon>Rosoideae incertae sedis</taxon>
        <taxon>Rubus</taxon>
    </lineage>
</organism>
<dbReference type="GO" id="GO:0071555">
    <property type="term" value="P:cell wall organization"/>
    <property type="evidence" value="ECO:0007669"/>
    <property type="project" value="UniProtKB-KW"/>
</dbReference>
<keyword evidence="5 6" id="KW-0961">Cell wall biogenesis/degradation</keyword>
<name>A0AAW1W5T5_RUBAR</name>
<accession>A0AAW1W5T5</accession>